<dbReference type="Pfam" id="PF22883">
    <property type="entry name" value="Consortin_N"/>
    <property type="match status" value="1"/>
</dbReference>
<dbReference type="EMBL" id="CACRXK020002165">
    <property type="protein sequence ID" value="CAB3992997.1"/>
    <property type="molecule type" value="Genomic_DNA"/>
</dbReference>
<feature type="region of interest" description="Disordered" evidence="1">
    <location>
        <begin position="110"/>
        <end position="135"/>
    </location>
</feature>
<comment type="caution">
    <text evidence="4">The sequence shown here is derived from an EMBL/GenBank/DDBJ whole genome shotgun (WGS) entry which is preliminary data.</text>
</comment>
<dbReference type="InterPro" id="IPR042318">
    <property type="entry name" value="Consortin"/>
</dbReference>
<dbReference type="GO" id="GO:0005886">
    <property type="term" value="C:plasma membrane"/>
    <property type="evidence" value="ECO:0007669"/>
    <property type="project" value="TreeGrafter"/>
</dbReference>
<feature type="compositionally biased region" description="Basic and acidic residues" evidence="1">
    <location>
        <begin position="204"/>
        <end position="249"/>
    </location>
</feature>
<accession>A0A7D9HYJ8</accession>
<dbReference type="PANTHER" id="PTHR28581:SF2">
    <property type="entry name" value="NUTRITIONALLY-REGULATED ADIPOSE AND CARDIAC ENRICHED PROTEIN HOMOLOG ISOFORM X1"/>
    <property type="match status" value="1"/>
</dbReference>
<dbReference type="AlphaFoldDB" id="A0A7D9HYJ8"/>
<feature type="domain" description="Consortin N-terminal" evidence="3">
    <location>
        <begin position="67"/>
        <end position="106"/>
    </location>
</feature>
<evidence type="ECO:0000313" key="5">
    <source>
        <dbReference type="Proteomes" id="UP001152795"/>
    </source>
</evidence>
<feature type="compositionally biased region" description="Basic and acidic residues" evidence="1">
    <location>
        <begin position="255"/>
        <end position="270"/>
    </location>
</feature>
<evidence type="ECO:0000256" key="1">
    <source>
        <dbReference type="SAM" id="MobiDB-lite"/>
    </source>
</evidence>
<dbReference type="GO" id="GO:0071253">
    <property type="term" value="F:connexin binding"/>
    <property type="evidence" value="ECO:0007669"/>
    <property type="project" value="InterPro"/>
</dbReference>
<dbReference type="GO" id="GO:0042998">
    <property type="term" value="P:positive regulation of Golgi to plasma membrane protein transport"/>
    <property type="evidence" value="ECO:0007669"/>
    <property type="project" value="TreeGrafter"/>
</dbReference>
<dbReference type="GO" id="GO:0005802">
    <property type="term" value="C:trans-Golgi network"/>
    <property type="evidence" value="ECO:0007669"/>
    <property type="project" value="InterPro"/>
</dbReference>
<dbReference type="Gene3D" id="1.25.40.10">
    <property type="entry name" value="Tetratricopeptide repeat domain"/>
    <property type="match status" value="2"/>
</dbReference>
<organism evidence="4 5">
    <name type="scientific">Paramuricea clavata</name>
    <name type="common">Red gorgonian</name>
    <name type="synonym">Violescent sea-whip</name>
    <dbReference type="NCBI Taxonomy" id="317549"/>
    <lineage>
        <taxon>Eukaryota</taxon>
        <taxon>Metazoa</taxon>
        <taxon>Cnidaria</taxon>
        <taxon>Anthozoa</taxon>
        <taxon>Octocorallia</taxon>
        <taxon>Malacalcyonacea</taxon>
        <taxon>Plexauridae</taxon>
        <taxon>Paramuricea</taxon>
    </lineage>
</organism>
<sequence>MESLDSKDDKIATLSAEGVLEASERIAGNERQILYEKGLQFKRNSSYAHALQCFLCCLQDIEQDDSFPELPYCLHNIAEIYSKLGEFEKAIQFVQAEKLFYETALIQAGKNDADDPGKEESSTEVTDPDASSEEAQMANEYEKLSQMCLKQKNVQLALEYAGKATQIRKKIYGESHPVTTKSLNQFTLIYAEMGKEQYTAAMEKYSKPEDKPSLESKSEVEMSEKESERNADFAKEEKTSGNNEKDKSDGSQNERLGECDSEKRMDKSENSENNVGSNSAQKQAKVSCAMVLMLYFLSTLVITFACTVFMCYKYDTDVHALHSFLLQRIKYYYYFYFNSSVPGVKFI</sequence>
<keyword evidence="2" id="KW-0812">Transmembrane</keyword>
<gene>
    <name evidence="4" type="ORF">PACLA_8A075876</name>
</gene>
<feature type="compositionally biased region" description="Basic and acidic residues" evidence="1">
    <location>
        <begin position="111"/>
        <end position="121"/>
    </location>
</feature>
<feature type="transmembrane region" description="Helical" evidence="2">
    <location>
        <begin position="289"/>
        <end position="312"/>
    </location>
</feature>
<dbReference type="Proteomes" id="UP001152795">
    <property type="component" value="Unassembled WGS sequence"/>
</dbReference>
<name>A0A7D9HYJ8_PARCT</name>
<dbReference type="InterPro" id="IPR054132">
    <property type="entry name" value="Consortin_N"/>
</dbReference>
<dbReference type="SUPFAM" id="SSF48452">
    <property type="entry name" value="TPR-like"/>
    <property type="match status" value="1"/>
</dbReference>
<dbReference type="Pfam" id="PF13374">
    <property type="entry name" value="TPR_10"/>
    <property type="match status" value="1"/>
</dbReference>
<evidence type="ECO:0000313" key="4">
    <source>
        <dbReference type="EMBL" id="CAB3992997.1"/>
    </source>
</evidence>
<protein>
    <submittedName>
        <fullName evidence="4">Consortin-like isoform X1</fullName>
    </submittedName>
</protein>
<evidence type="ECO:0000259" key="3">
    <source>
        <dbReference type="Pfam" id="PF22883"/>
    </source>
</evidence>
<dbReference type="GO" id="GO:0030133">
    <property type="term" value="C:transport vesicle"/>
    <property type="evidence" value="ECO:0007669"/>
    <property type="project" value="TreeGrafter"/>
</dbReference>
<keyword evidence="5" id="KW-1185">Reference proteome</keyword>
<dbReference type="PANTHER" id="PTHR28581">
    <property type="entry name" value="CONSORTIN"/>
    <property type="match status" value="1"/>
</dbReference>
<keyword evidence="2" id="KW-1133">Transmembrane helix</keyword>
<evidence type="ECO:0000256" key="2">
    <source>
        <dbReference type="SAM" id="Phobius"/>
    </source>
</evidence>
<keyword evidence="2" id="KW-0472">Membrane</keyword>
<reference evidence="4" key="1">
    <citation type="submission" date="2020-04" db="EMBL/GenBank/DDBJ databases">
        <authorList>
            <person name="Alioto T."/>
            <person name="Alioto T."/>
            <person name="Gomez Garrido J."/>
        </authorList>
    </citation>
    <scope>NUCLEOTIDE SEQUENCE</scope>
    <source>
        <strain evidence="4">A484AB</strain>
    </source>
</reference>
<dbReference type="InterPro" id="IPR011990">
    <property type="entry name" value="TPR-like_helical_dom_sf"/>
</dbReference>
<dbReference type="OrthoDB" id="9946233at2759"/>
<proteinExistence type="predicted"/>
<feature type="region of interest" description="Disordered" evidence="1">
    <location>
        <begin position="204"/>
        <end position="279"/>
    </location>
</feature>